<proteinExistence type="predicted"/>
<dbReference type="InterPro" id="IPR051369">
    <property type="entry name" value="GST_Theta"/>
</dbReference>
<dbReference type="Pfam" id="PF00043">
    <property type="entry name" value="GST_C"/>
    <property type="match status" value="1"/>
</dbReference>
<dbReference type="InterPro" id="IPR004045">
    <property type="entry name" value="Glutathione_S-Trfase_N"/>
</dbReference>
<dbReference type="PROSITE" id="PS50405">
    <property type="entry name" value="GST_CTER"/>
    <property type="match status" value="1"/>
</dbReference>
<evidence type="ECO:0000313" key="6">
    <source>
        <dbReference type="Proteomes" id="UP001295684"/>
    </source>
</evidence>
<gene>
    <name evidence="5" type="ORF">ECRASSUSDP1_LOCUS22014</name>
</gene>
<dbReference type="PROSITE" id="PS50404">
    <property type="entry name" value="GST_NTER"/>
    <property type="match status" value="1"/>
</dbReference>
<dbReference type="InterPro" id="IPR010987">
    <property type="entry name" value="Glutathione-S-Trfase_C-like"/>
</dbReference>
<dbReference type="PANTHER" id="PTHR43917:SF8">
    <property type="entry name" value="GH16740P-RELATED"/>
    <property type="match status" value="1"/>
</dbReference>
<protein>
    <recommendedName>
        <fullName evidence="7">Glutathione S-transferase</fullName>
    </recommendedName>
</protein>
<dbReference type="InterPro" id="IPR004046">
    <property type="entry name" value="GST_C"/>
</dbReference>
<feature type="domain" description="GST C-terminal" evidence="4">
    <location>
        <begin position="89"/>
        <end position="217"/>
    </location>
</feature>
<feature type="domain" description="GST N-terminal" evidence="3">
    <location>
        <begin position="1"/>
        <end position="82"/>
    </location>
</feature>
<dbReference type="AlphaFoldDB" id="A0AAD1XW68"/>
<dbReference type="SFLD" id="SFLDG00358">
    <property type="entry name" value="Main_(cytGST)"/>
    <property type="match status" value="1"/>
</dbReference>
<comment type="subcellular location">
    <subcellularLocation>
        <location evidence="1">Cytoplasm</location>
    </subcellularLocation>
</comment>
<accession>A0AAD1XW68</accession>
<comment type="caution">
    <text evidence="5">The sequence shown here is derived from an EMBL/GenBank/DDBJ whole genome shotgun (WGS) entry which is preliminary data.</text>
</comment>
<dbReference type="InterPro" id="IPR036282">
    <property type="entry name" value="Glutathione-S-Trfase_C_sf"/>
</dbReference>
<reference evidence="5" key="1">
    <citation type="submission" date="2023-07" db="EMBL/GenBank/DDBJ databases">
        <authorList>
            <consortium name="AG Swart"/>
            <person name="Singh M."/>
            <person name="Singh A."/>
            <person name="Seah K."/>
            <person name="Emmerich C."/>
        </authorList>
    </citation>
    <scope>NUCLEOTIDE SEQUENCE</scope>
    <source>
        <strain evidence="5">DP1</strain>
    </source>
</reference>
<dbReference type="GO" id="GO:0005737">
    <property type="term" value="C:cytoplasm"/>
    <property type="evidence" value="ECO:0007669"/>
    <property type="project" value="UniProtKB-SubCell"/>
</dbReference>
<dbReference type="SUPFAM" id="SSF52833">
    <property type="entry name" value="Thioredoxin-like"/>
    <property type="match status" value="1"/>
</dbReference>
<dbReference type="InterPro" id="IPR036249">
    <property type="entry name" value="Thioredoxin-like_sf"/>
</dbReference>
<dbReference type="SUPFAM" id="SSF47616">
    <property type="entry name" value="GST C-terminal domain-like"/>
    <property type="match status" value="1"/>
</dbReference>
<dbReference type="Gene3D" id="1.20.1050.10">
    <property type="match status" value="1"/>
</dbReference>
<evidence type="ECO:0000256" key="2">
    <source>
        <dbReference type="ARBA" id="ARBA00022490"/>
    </source>
</evidence>
<evidence type="ECO:0000256" key="1">
    <source>
        <dbReference type="ARBA" id="ARBA00004496"/>
    </source>
</evidence>
<dbReference type="Proteomes" id="UP001295684">
    <property type="component" value="Unassembled WGS sequence"/>
</dbReference>
<name>A0AAD1XW68_EUPCR</name>
<evidence type="ECO:0000313" key="5">
    <source>
        <dbReference type="EMBL" id="CAI2380578.1"/>
    </source>
</evidence>
<dbReference type="Pfam" id="PF13417">
    <property type="entry name" value="GST_N_3"/>
    <property type="match status" value="1"/>
</dbReference>
<dbReference type="EMBL" id="CAMPGE010022538">
    <property type="protein sequence ID" value="CAI2380578.1"/>
    <property type="molecule type" value="Genomic_DNA"/>
</dbReference>
<organism evidence="5 6">
    <name type="scientific">Euplotes crassus</name>
    <dbReference type="NCBI Taxonomy" id="5936"/>
    <lineage>
        <taxon>Eukaryota</taxon>
        <taxon>Sar</taxon>
        <taxon>Alveolata</taxon>
        <taxon>Ciliophora</taxon>
        <taxon>Intramacronucleata</taxon>
        <taxon>Spirotrichea</taxon>
        <taxon>Hypotrichia</taxon>
        <taxon>Euplotida</taxon>
        <taxon>Euplotidae</taxon>
        <taxon>Moneuplotes</taxon>
    </lineage>
</organism>
<dbReference type="InterPro" id="IPR040079">
    <property type="entry name" value="Glutathione_S-Trfase"/>
</dbReference>
<keyword evidence="6" id="KW-1185">Reference proteome</keyword>
<evidence type="ECO:0008006" key="7">
    <source>
        <dbReference type="Google" id="ProtNLM"/>
    </source>
</evidence>
<evidence type="ECO:0000259" key="3">
    <source>
        <dbReference type="PROSITE" id="PS50404"/>
    </source>
</evidence>
<evidence type="ECO:0000259" key="4">
    <source>
        <dbReference type="PROSITE" id="PS50405"/>
    </source>
</evidence>
<sequence length="217" mass="25219">MPLTFWYNCLSDPSRSVYYVIKKLGIEHELNIVEIGKETRTEEFKKDVNPAGTVPVIKHDDDFIYESANIIRYLLDSFDPEDILLPRTNLKERAKVGYWLDWRNTTYRPPSQLAIDEITVEPLLFGAEKPSDEECKKMVGKVYDNLKVIEAAVTDKSYLTGENLTIADVYLYNEVLEGQKFIELEVKGKTKEWFERVEEDETVKEITDSFLEALSKF</sequence>
<dbReference type="SFLD" id="SFLDS00019">
    <property type="entry name" value="Glutathione_Transferase_(cytos"/>
    <property type="match status" value="1"/>
</dbReference>
<dbReference type="PANTHER" id="PTHR43917">
    <property type="match status" value="1"/>
</dbReference>
<keyword evidence="2" id="KW-0963">Cytoplasm</keyword>
<dbReference type="Gene3D" id="3.40.30.10">
    <property type="entry name" value="Glutaredoxin"/>
    <property type="match status" value="1"/>
</dbReference>